<keyword evidence="7" id="KW-0406">Ion transport</keyword>
<accession>A0A9E5JUZ1</accession>
<dbReference type="PANTHER" id="PTHR32552:SF81">
    <property type="entry name" value="TONB-DEPENDENT OUTER MEMBRANE RECEPTOR"/>
    <property type="match status" value="1"/>
</dbReference>
<evidence type="ECO:0000256" key="7">
    <source>
        <dbReference type="ARBA" id="ARBA00023065"/>
    </source>
</evidence>
<evidence type="ECO:0000256" key="5">
    <source>
        <dbReference type="ARBA" id="ARBA00022692"/>
    </source>
</evidence>
<dbReference type="InterPro" id="IPR039426">
    <property type="entry name" value="TonB-dep_rcpt-like"/>
</dbReference>
<evidence type="ECO:0000256" key="13">
    <source>
        <dbReference type="SAM" id="SignalP"/>
    </source>
</evidence>
<dbReference type="Pfam" id="PF00593">
    <property type="entry name" value="TonB_dep_Rec_b-barrel"/>
    <property type="match status" value="1"/>
</dbReference>
<evidence type="ECO:0000259" key="14">
    <source>
        <dbReference type="Pfam" id="PF00593"/>
    </source>
</evidence>
<dbReference type="Proteomes" id="UP000787472">
    <property type="component" value="Unassembled WGS sequence"/>
</dbReference>
<keyword evidence="5 11" id="KW-0812">Transmembrane</keyword>
<sequence length="777" mass="83572">MKIKTLSAIIAGLNALQVTGIAQAQNDNRSLLLEEVVVTAQKREQNVLDVPIAITVVGSDQLADQRVYGLADLARTSPALEMVQAFGGPGGGGQVRGVGTNSFTRSAEGAVGIVVDGVPQGNVPNNAIFDLERVEVLKGPQGTLFGLTASAGVINMATVAPDTSTVKGYVQADYSPTSGSSEFGQKTVRAAINVPLTEHSALRVAANYDEVEGVQHDAARGEDSLSEETAIRARYLLEASESVTINLIADYSEGDENTANPNFVYVDVEQGTDLYSHLADCGITPSEDNNERCLTFDTYSEYENFGFSAQVDIEFEAGTLTSITGYRKREEGPSSFDIMADPQAHDQIYSTDAVSEGKQISQEIRFSSNSGKTLEYTAGLYYYKYEGESSYEGEQGGFFVGVPSIPPFLPFCNFTDKLAGVCHPVAEKYNTETTNEAYAAFGQATYHINEQLSVLAGLRYTDQELTDYQSANLNHDDGIAPQVGETSETDVSGKIGIQYSLENGTMLFATYTRGYKGPQVVPADMGSPATVIAAEIPKAYEIGAKGIWGERVGYEATVFYNDVTNYQGQSCGVNNVGVLDCSPTSISSVISKGVELNFFGDITEHLSINAGYIYNVAEYPSAYNGFDPYDLRVDAEGSPIGFTDLGGEQIVGVPEHKVVLNANYTVPLNGMDLVIGGDAVYKDDVRLGPSADERFVYEADWNLSARVSLEDQAGRWRVQLFARNITENREPATLFGGPDYVGPGADAANPNGYVTGVSGWTTKTSLRQIGLSTEYRF</sequence>
<feature type="domain" description="TonB-dependent receptor plug" evidence="15">
    <location>
        <begin position="48"/>
        <end position="153"/>
    </location>
</feature>
<dbReference type="Gene3D" id="2.40.170.20">
    <property type="entry name" value="TonB-dependent receptor, beta-barrel domain"/>
    <property type="match status" value="1"/>
</dbReference>
<keyword evidence="13" id="KW-0732">Signal</keyword>
<dbReference type="AlphaFoldDB" id="A0A9E5JUZ1"/>
<comment type="similarity">
    <text evidence="11 12">Belongs to the TonB-dependent receptor family.</text>
</comment>
<dbReference type="InterPro" id="IPR012910">
    <property type="entry name" value="Plug_dom"/>
</dbReference>
<dbReference type="RefSeq" id="WP_167185321.1">
    <property type="nucleotide sequence ID" value="NZ_JAAONZ010000005.1"/>
</dbReference>
<keyword evidence="9 11" id="KW-0472">Membrane</keyword>
<dbReference type="InterPro" id="IPR000531">
    <property type="entry name" value="Beta-barrel_TonB"/>
</dbReference>
<dbReference type="SUPFAM" id="SSF56935">
    <property type="entry name" value="Porins"/>
    <property type="match status" value="1"/>
</dbReference>
<dbReference type="PANTHER" id="PTHR32552">
    <property type="entry name" value="FERRICHROME IRON RECEPTOR-RELATED"/>
    <property type="match status" value="1"/>
</dbReference>
<comment type="subcellular location">
    <subcellularLocation>
        <location evidence="1 11">Cell outer membrane</location>
        <topology evidence="1 11">Multi-pass membrane protein</topology>
    </subcellularLocation>
</comment>
<evidence type="ECO:0000256" key="4">
    <source>
        <dbReference type="ARBA" id="ARBA00022496"/>
    </source>
</evidence>
<comment type="caution">
    <text evidence="16">The sequence shown here is derived from an EMBL/GenBank/DDBJ whole genome shotgun (WGS) entry which is preliminary data.</text>
</comment>
<evidence type="ECO:0000256" key="12">
    <source>
        <dbReference type="RuleBase" id="RU003357"/>
    </source>
</evidence>
<evidence type="ECO:0000313" key="17">
    <source>
        <dbReference type="Proteomes" id="UP000787472"/>
    </source>
</evidence>
<dbReference type="PROSITE" id="PS52016">
    <property type="entry name" value="TONB_DEPENDENT_REC_3"/>
    <property type="match status" value="1"/>
</dbReference>
<feature type="signal peptide" evidence="13">
    <location>
        <begin position="1"/>
        <end position="24"/>
    </location>
</feature>
<feature type="chain" id="PRO_5039262745" evidence="13">
    <location>
        <begin position="25"/>
        <end position="777"/>
    </location>
</feature>
<gene>
    <name evidence="16" type="ORF">G8770_09520</name>
</gene>
<dbReference type="GO" id="GO:0006826">
    <property type="term" value="P:iron ion transport"/>
    <property type="evidence" value="ECO:0007669"/>
    <property type="project" value="UniProtKB-KW"/>
</dbReference>
<evidence type="ECO:0000259" key="15">
    <source>
        <dbReference type="Pfam" id="PF07715"/>
    </source>
</evidence>
<evidence type="ECO:0000256" key="8">
    <source>
        <dbReference type="ARBA" id="ARBA00023077"/>
    </source>
</evidence>
<keyword evidence="4" id="KW-0410">Iron transport</keyword>
<keyword evidence="8 12" id="KW-0798">TonB box</keyword>
<evidence type="ECO:0000256" key="11">
    <source>
        <dbReference type="PROSITE-ProRule" id="PRU01360"/>
    </source>
</evidence>
<dbReference type="GO" id="GO:0009279">
    <property type="term" value="C:cell outer membrane"/>
    <property type="evidence" value="ECO:0007669"/>
    <property type="project" value="UniProtKB-SubCell"/>
</dbReference>
<proteinExistence type="inferred from homology"/>
<keyword evidence="16" id="KW-0675">Receptor</keyword>
<keyword evidence="17" id="KW-1185">Reference proteome</keyword>
<dbReference type="InterPro" id="IPR036942">
    <property type="entry name" value="Beta-barrel_TonB_sf"/>
</dbReference>
<evidence type="ECO:0000256" key="9">
    <source>
        <dbReference type="ARBA" id="ARBA00023136"/>
    </source>
</evidence>
<dbReference type="EMBL" id="JAAONZ010000005">
    <property type="protein sequence ID" value="NHO65779.1"/>
    <property type="molecule type" value="Genomic_DNA"/>
</dbReference>
<feature type="domain" description="TonB-dependent receptor-like beta-barrel" evidence="14">
    <location>
        <begin position="286"/>
        <end position="725"/>
    </location>
</feature>
<organism evidence="16 17">
    <name type="scientific">Pseudomaricurvus hydrocarbonicus</name>
    <dbReference type="NCBI Taxonomy" id="1470433"/>
    <lineage>
        <taxon>Bacteria</taxon>
        <taxon>Pseudomonadati</taxon>
        <taxon>Pseudomonadota</taxon>
        <taxon>Gammaproteobacteria</taxon>
        <taxon>Cellvibrionales</taxon>
        <taxon>Cellvibrionaceae</taxon>
        <taxon>Pseudomaricurvus</taxon>
    </lineage>
</organism>
<reference evidence="16" key="1">
    <citation type="submission" date="2020-03" db="EMBL/GenBank/DDBJ databases">
        <authorList>
            <person name="Guo F."/>
        </authorList>
    </citation>
    <scope>NUCLEOTIDE SEQUENCE</scope>
    <source>
        <strain evidence="16">JCM 30134</strain>
    </source>
</reference>
<keyword evidence="10 11" id="KW-0998">Cell outer membrane</keyword>
<evidence type="ECO:0000256" key="2">
    <source>
        <dbReference type="ARBA" id="ARBA00022448"/>
    </source>
</evidence>
<evidence type="ECO:0000256" key="6">
    <source>
        <dbReference type="ARBA" id="ARBA00023004"/>
    </source>
</evidence>
<evidence type="ECO:0000256" key="3">
    <source>
        <dbReference type="ARBA" id="ARBA00022452"/>
    </source>
</evidence>
<dbReference type="Pfam" id="PF07715">
    <property type="entry name" value="Plug"/>
    <property type="match status" value="1"/>
</dbReference>
<evidence type="ECO:0000256" key="10">
    <source>
        <dbReference type="ARBA" id="ARBA00023237"/>
    </source>
</evidence>
<keyword evidence="2 11" id="KW-0813">Transport</keyword>
<protein>
    <submittedName>
        <fullName evidence="16">TonB-dependent receptor</fullName>
    </submittedName>
</protein>
<evidence type="ECO:0000256" key="1">
    <source>
        <dbReference type="ARBA" id="ARBA00004571"/>
    </source>
</evidence>
<name>A0A9E5JUZ1_9GAMM</name>
<keyword evidence="6" id="KW-0408">Iron</keyword>
<keyword evidence="3 11" id="KW-1134">Transmembrane beta strand</keyword>
<evidence type="ECO:0000313" key="16">
    <source>
        <dbReference type="EMBL" id="NHO65779.1"/>
    </source>
</evidence>